<comment type="caution">
    <text evidence="6">The sequence shown here is derived from an EMBL/GenBank/DDBJ whole genome shotgun (WGS) entry which is preliminary data.</text>
</comment>
<dbReference type="PROSITE" id="PS00723">
    <property type="entry name" value="POLYPRENYL_SYNTHASE_1"/>
    <property type="match status" value="1"/>
</dbReference>
<proteinExistence type="inferred from homology"/>
<dbReference type="GO" id="GO:0043386">
    <property type="term" value="P:mycotoxin biosynthetic process"/>
    <property type="evidence" value="ECO:0007669"/>
    <property type="project" value="UniProtKB-ARBA"/>
</dbReference>
<dbReference type="GO" id="GO:0046872">
    <property type="term" value="F:metal ion binding"/>
    <property type="evidence" value="ECO:0007669"/>
    <property type="project" value="UniProtKB-KW"/>
</dbReference>
<dbReference type="CDD" id="cd00685">
    <property type="entry name" value="Trans_IPPS_HT"/>
    <property type="match status" value="1"/>
</dbReference>
<evidence type="ECO:0000256" key="1">
    <source>
        <dbReference type="ARBA" id="ARBA00022679"/>
    </source>
</evidence>
<dbReference type="InterPro" id="IPR033749">
    <property type="entry name" value="Polyprenyl_synt_CS"/>
</dbReference>
<dbReference type="GO" id="GO:0004659">
    <property type="term" value="F:prenyltransferase activity"/>
    <property type="evidence" value="ECO:0007669"/>
    <property type="project" value="InterPro"/>
</dbReference>
<keyword evidence="1 4" id="KW-0808">Transferase</keyword>
<feature type="compositionally biased region" description="Polar residues" evidence="5">
    <location>
        <begin position="13"/>
        <end position="41"/>
    </location>
</feature>
<dbReference type="Pfam" id="PF00348">
    <property type="entry name" value="polyprenyl_synt"/>
    <property type="match status" value="1"/>
</dbReference>
<dbReference type="EMBL" id="LKEA01000031">
    <property type="protein sequence ID" value="ROV96829.1"/>
    <property type="molecule type" value="Genomic_DNA"/>
</dbReference>
<reference evidence="6 7" key="1">
    <citation type="submission" date="2015-09" db="EMBL/GenBank/DDBJ databases">
        <title>Host preference determinants of Valsa canker pathogens revealed by comparative genomics.</title>
        <authorList>
            <person name="Yin Z."/>
            <person name="Huang L."/>
        </authorList>
    </citation>
    <scope>NUCLEOTIDE SEQUENCE [LARGE SCALE GENOMIC DNA]</scope>
    <source>
        <strain evidence="6 7">03-1</strain>
    </source>
</reference>
<gene>
    <name evidence="6" type="ORF">VMCG_07927</name>
</gene>
<organism evidence="6 7">
    <name type="scientific">Cytospora schulzeri</name>
    <dbReference type="NCBI Taxonomy" id="448051"/>
    <lineage>
        <taxon>Eukaryota</taxon>
        <taxon>Fungi</taxon>
        <taxon>Dikarya</taxon>
        <taxon>Ascomycota</taxon>
        <taxon>Pezizomycotina</taxon>
        <taxon>Sordariomycetes</taxon>
        <taxon>Sordariomycetidae</taxon>
        <taxon>Diaporthales</taxon>
        <taxon>Cytosporaceae</taxon>
        <taxon>Cytospora</taxon>
    </lineage>
</organism>
<dbReference type="PANTHER" id="PTHR12001">
    <property type="entry name" value="GERANYLGERANYL PYROPHOSPHATE SYNTHASE"/>
    <property type="match status" value="1"/>
</dbReference>
<evidence type="ECO:0000313" key="7">
    <source>
        <dbReference type="Proteomes" id="UP000283895"/>
    </source>
</evidence>
<keyword evidence="2" id="KW-0479">Metal-binding</keyword>
<evidence type="ECO:0000256" key="4">
    <source>
        <dbReference type="RuleBase" id="RU004466"/>
    </source>
</evidence>
<dbReference type="STRING" id="356882.A0A423W0T5"/>
<evidence type="ECO:0000256" key="5">
    <source>
        <dbReference type="SAM" id="MobiDB-lite"/>
    </source>
</evidence>
<dbReference type="Gene3D" id="1.10.600.10">
    <property type="entry name" value="Farnesyl Diphosphate Synthase"/>
    <property type="match status" value="1"/>
</dbReference>
<dbReference type="AlphaFoldDB" id="A0A423W0T5"/>
<dbReference type="GO" id="GO:0008299">
    <property type="term" value="P:isoprenoid biosynthetic process"/>
    <property type="evidence" value="ECO:0007669"/>
    <property type="project" value="InterPro"/>
</dbReference>
<evidence type="ECO:0000256" key="2">
    <source>
        <dbReference type="ARBA" id="ARBA00022723"/>
    </source>
</evidence>
<feature type="region of interest" description="Disordered" evidence="5">
    <location>
        <begin position="1"/>
        <end position="71"/>
    </location>
</feature>
<comment type="similarity">
    <text evidence="4">Belongs to the FPP/GGPP synthase family.</text>
</comment>
<dbReference type="Proteomes" id="UP000283895">
    <property type="component" value="Unassembled WGS sequence"/>
</dbReference>
<dbReference type="PANTHER" id="PTHR12001:SF44">
    <property type="entry name" value="GERANYLGERANYL PYROPHOSPHATE SYNTHASE"/>
    <property type="match status" value="1"/>
</dbReference>
<dbReference type="SFLD" id="SFLDS00005">
    <property type="entry name" value="Isoprenoid_Synthase_Type_I"/>
    <property type="match status" value="1"/>
</dbReference>
<feature type="compositionally biased region" description="Polar residues" evidence="5">
    <location>
        <begin position="52"/>
        <end position="61"/>
    </location>
</feature>
<dbReference type="OrthoDB" id="6921389at2759"/>
<evidence type="ECO:0000256" key="3">
    <source>
        <dbReference type="ARBA" id="ARBA00022842"/>
    </source>
</evidence>
<keyword evidence="7" id="KW-1185">Reference proteome</keyword>
<keyword evidence="3" id="KW-0460">Magnesium</keyword>
<dbReference type="InterPro" id="IPR008949">
    <property type="entry name" value="Isoprenoid_synthase_dom_sf"/>
</dbReference>
<accession>A0A423W0T5</accession>
<name>A0A423W0T5_9PEZI</name>
<dbReference type="PROSITE" id="PS00444">
    <property type="entry name" value="POLYPRENYL_SYNTHASE_2"/>
    <property type="match status" value="1"/>
</dbReference>
<evidence type="ECO:0008006" key="8">
    <source>
        <dbReference type="Google" id="ProtNLM"/>
    </source>
</evidence>
<dbReference type="SUPFAM" id="SSF48576">
    <property type="entry name" value="Terpenoid synthases"/>
    <property type="match status" value="1"/>
</dbReference>
<dbReference type="InterPro" id="IPR000092">
    <property type="entry name" value="Polyprenyl_synt"/>
</dbReference>
<feature type="compositionally biased region" description="Low complexity" evidence="5">
    <location>
        <begin position="1"/>
        <end position="12"/>
    </location>
</feature>
<dbReference type="GO" id="GO:0046165">
    <property type="term" value="P:alcohol biosynthetic process"/>
    <property type="evidence" value="ECO:0007669"/>
    <property type="project" value="UniProtKB-ARBA"/>
</dbReference>
<evidence type="ECO:0000313" key="6">
    <source>
        <dbReference type="EMBL" id="ROV96829.1"/>
    </source>
</evidence>
<sequence length="416" mass="46123">MSPSSASASNLSGTFLSSPNAIPPRTSSTGQHTTSPSSRASIMNPVPEGDWISQSSHTRSPPNHVAKRLRRSSLPSTSIFASMAQPPDRPDPSRFAYEDFNFIGGQKSWAADKDKVINGPFEYLNGQRGKDFRSQLIGAFNAWLEVPPESIEVITKVVGMLHTASLLIDDVEDNSLLRRGLPVAHSLFGVPQTINSANYVYFCALEELQKLNNPKCISVFAEELLNLHRGQGMDLFWRDTLTCPTEDEYLEMVGNKTGGLFRLGIKLMQAESRAARPVDCVPLVNLIGLSFQIRDDYQNLHSTEYSENKGLAEDLTEGKFSFPVIHSIRYDPTNLQLINILKQRTGDEEVKRYAIKYMEATGSFDYTRQVLVILLERARKVAAEIDGGELRNKGIQAILDKMVIGGAGEMHFPAKS</sequence>
<protein>
    <recommendedName>
        <fullName evidence="8">Dimethylallyltranstransferase</fullName>
    </recommendedName>
</protein>